<dbReference type="Pfam" id="PF12833">
    <property type="entry name" value="HTH_18"/>
    <property type="match status" value="1"/>
</dbReference>
<dbReference type="PROSITE" id="PS01124">
    <property type="entry name" value="HTH_ARAC_FAMILY_2"/>
    <property type="match status" value="1"/>
</dbReference>
<dbReference type="RefSeq" id="WP_322424032.1">
    <property type="nucleotide sequence ID" value="NZ_JAXQPW010000002.1"/>
</dbReference>
<dbReference type="PANTHER" id="PTHR46796">
    <property type="entry name" value="HTH-TYPE TRANSCRIPTIONAL ACTIVATOR RHAS-RELATED"/>
    <property type="match status" value="1"/>
</dbReference>
<evidence type="ECO:0000256" key="1">
    <source>
        <dbReference type="ARBA" id="ARBA00023015"/>
    </source>
</evidence>
<dbReference type="EMBL" id="JAXQPW010000002">
    <property type="protein sequence ID" value="MDZ5661819.1"/>
    <property type="molecule type" value="Genomic_DNA"/>
</dbReference>
<organism evidence="5 6">
    <name type="scientific">Nocardioides renjunii</name>
    <dbReference type="NCBI Taxonomy" id="3095075"/>
    <lineage>
        <taxon>Bacteria</taxon>
        <taxon>Bacillati</taxon>
        <taxon>Actinomycetota</taxon>
        <taxon>Actinomycetes</taxon>
        <taxon>Propionibacteriales</taxon>
        <taxon>Nocardioidaceae</taxon>
        <taxon>Nocardioides</taxon>
    </lineage>
</organism>
<accession>A0ABU5KAD2</accession>
<evidence type="ECO:0000313" key="6">
    <source>
        <dbReference type="Proteomes" id="UP001291999"/>
    </source>
</evidence>
<feature type="domain" description="HTH araC/xylS-type" evidence="4">
    <location>
        <begin position="179"/>
        <end position="276"/>
    </location>
</feature>
<reference evidence="5 6" key="1">
    <citation type="submission" date="2023-11" db="EMBL/GenBank/DDBJ databases">
        <title>Novel species in genus Nocardioides.</title>
        <authorList>
            <person name="Zhou H."/>
        </authorList>
    </citation>
    <scope>NUCLEOTIDE SEQUENCE [LARGE SCALE GENOMIC DNA]</scope>
    <source>
        <strain evidence="5 6">S-58</strain>
    </source>
</reference>
<dbReference type="SMART" id="SM00342">
    <property type="entry name" value="HTH_ARAC"/>
    <property type="match status" value="1"/>
</dbReference>
<dbReference type="InterPro" id="IPR018060">
    <property type="entry name" value="HTH_AraC"/>
</dbReference>
<dbReference type="Gene3D" id="1.10.10.60">
    <property type="entry name" value="Homeodomain-like"/>
    <property type="match status" value="1"/>
</dbReference>
<evidence type="ECO:0000256" key="3">
    <source>
        <dbReference type="ARBA" id="ARBA00023163"/>
    </source>
</evidence>
<comment type="caution">
    <text evidence="5">The sequence shown here is derived from an EMBL/GenBank/DDBJ whole genome shotgun (WGS) entry which is preliminary data.</text>
</comment>
<dbReference type="InterPro" id="IPR009057">
    <property type="entry name" value="Homeodomain-like_sf"/>
</dbReference>
<dbReference type="SUPFAM" id="SSF51215">
    <property type="entry name" value="Regulatory protein AraC"/>
    <property type="match status" value="1"/>
</dbReference>
<keyword evidence="2" id="KW-0238">DNA-binding</keyword>
<name>A0ABU5KAD2_9ACTN</name>
<evidence type="ECO:0000259" key="4">
    <source>
        <dbReference type="PROSITE" id="PS01124"/>
    </source>
</evidence>
<sequence length="277" mass="30053">MADPAHPAAPVAPVAPATRVRAWRPDVPGLTEVLHAAFTSHAYPKHTHDAWTVLLVDAGGVRYDLDRREHQTAPSRVVLLPPHVAHDGRAAGAEGFRKRVLYLDTSQVDVQRLGRAVDRPDWTDPSLWAAVDRVHRAVQRPGDELEAETWPAIVTARLGRHLDRTDAAPARGRAPTLARRLQDLLDAHVVDGISLATASAVLGAGPSHLVRAFGHELGISPHRYLVGRRVDVARRLLLAGTPPGVVAVEAGFHDQAHLTRHFRRTLGVTPAAYARSA</sequence>
<proteinExistence type="predicted"/>
<dbReference type="InterPro" id="IPR003313">
    <property type="entry name" value="AraC-bd"/>
</dbReference>
<protein>
    <submittedName>
        <fullName evidence="5">AraC family transcriptional regulator</fullName>
    </submittedName>
</protein>
<evidence type="ECO:0000313" key="5">
    <source>
        <dbReference type="EMBL" id="MDZ5661819.1"/>
    </source>
</evidence>
<dbReference type="SUPFAM" id="SSF46689">
    <property type="entry name" value="Homeodomain-like"/>
    <property type="match status" value="2"/>
</dbReference>
<dbReference type="InterPro" id="IPR037923">
    <property type="entry name" value="HTH-like"/>
</dbReference>
<dbReference type="Pfam" id="PF02311">
    <property type="entry name" value="AraC_binding"/>
    <property type="match status" value="1"/>
</dbReference>
<dbReference type="InterPro" id="IPR050204">
    <property type="entry name" value="AraC_XylS_family_regulators"/>
</dbReference>
<keyword evidence="1" id="KW-0805">Transcription regulation</keyword>
<dbReference type="PANTHER" id="PTHR46796:SF2">
    <property type="entry name" value="TRANSCRIPTIONAL REGULATORY PROTEIN"/>
    <property type="match status" value="1"/>
</dbReference>
<keyword evidence="3" id="KW-0804">Transcription</keyword>
<evidence type="ECO:0000256" key="2">
    <source>
        <dbReference type="ARBA" id="ARBA00023125"/>
    </source>
</evidence>
<gene>
    <name evidence="5" type="ORF">SFC79_08595</name>
</gene>
<keyword evidence="6" id="KW-1185">Reference proteome</keyword>
<dbReference type="Proteomes" id="UP001291999">
    <property type="component" value="Unassembled WGS sequence"/>
</dbReference>